<dbReference type="InterPro" id="IPR003615">
    <property type="entry name" value="HNH_nuc"/>
</dbReference>
<keyword evidence="2" id="KW-0378">Hydrolase</keyword>
<dbReference type="KEGG" id="vap:Vapar_4548"/>
<protein>
    <submittedName>
        <fullName evidence="2">HNH endonuclease</fullName>
    </submittedName>
</protein>
<dbReference type="Pfam" id="PF01844">
    <property type="entry name" value="HNH"/>
    <property type="match status" value="1"/>
</dbReference>
<dbReference type="eggNOG" id="COG1403">
    <property type="taxonomic scope" value="Bacteria"/>
</dbReference>
<dbReference type="InterPro" id="IPR002711">
    <property type="entry name" value="HNH"/>
</dbReference>
<reference evidence="2" key="1">
    <citation type="submission" date="2009-06" db="EMBL/GenBank/DDBJ databases">
        <title>Complete sequence of chromosome 1 of Variovorax paradoxus S110.</title>
        <authorList>
            <consortium name="US DOE Joint Genome Institute"/>
            <person name="Lucas S."/>
            <person name="Copeland A."/>
            <person name="Lapidus A."/>
            <person name="Glavina del Rio T."/>
            <person name="Tice H."/>
            <person name="Bruce D."/>
            <person name="Goodwin L."/>
            <person name="Pitluck S."/>
            <person name="Chertkov O."/>
            <person name="Brettin T."/>
            <person name="Detter J.C."/>
            <person name="Han C."/>
            <person name="Larimer F."/>
            <person name="Land M."/>
            <person name="Hauser L."/>
            <person name="Kyrpides N."/>
            <person name="Ovchinnikova G."/>
            <person name="Orwin P."/>
            <person name="Leadbetter J.R."/>
            <person name="Spain J.C."/>
            <person name="Han J.I."/>
        </authorList>
    </citation>
    <scope>NUCLEOTIDE SEQUENCE</scope>
    <source>
        <strain evidence="2">S110</strain>
    </source>
</reference>
<dbReference type="AlphaFoldDB" id="C5CL04"/>
<name>C5CL04_VARPS</name>
<dbReference type="Gene3D" id="1.10.30.50">
    <property type="match status" value="1"/>
</dbReference>
<sequence>MSDETKKCSTCGSIFPLTREFYGQQASTGGFRGRCRVCDRDAKARYAENNPDQIQEKWRRQNARRKAAGLPWSQDDVAVIRARLRDRCFYCGVTLFGGGEVDHMTSLAEGGTNEFRNLTLACLPCNRAKGSLDARAYIEWRKSRGEYCRDIFWPTQEDLGDIQQAIETLRLTLECKTDKRPTGAKILAFKRR</sequence>
<evidence type="ECO:0000259" key="1">
    <source>
        <dbReference type="Pfam" id="PF01844"/>
    </source>
</evidence>
<feature type="domain" description="HNH" evidence="1">
    <location>
        <begin position="88"/>
        <end position="131"/>
    </location>
</feature>
<dbReference type="STRING" id="543728.Vapar_4548"/>
<dbReference type="GO" id="GO:0008270">
    <property type="term" value="F:zinc ion binding"/>
    <property type="evidence" value="ECO:0007669"/>
    <property type="project" value="InterPro"/>
</dbReference>
<dbReference type="HOGENOM" id="CLU_1414645_0_0_4"/>
<dbReference type="CDD" id="cd00085">
    <property type="entry name" value="HNHc"/>
    <property type="match status" value="1"/>
</dbReference>
<organism evidence="2">
    <name type="scientific">Variovorax paradoxus (strain S110)</name>
    <dbReference type="NCBI Taxonomy" id="543728"/>
    <lineage>
        <taxon>Bacteria</taxon>
        <taxon>Pseudomonadati</taxon>
        <taxon>Pseudomonadota</taxon>
        <taxon>Betaproteobacteria</taxon>
        <taxon>Burkholderiales</taxon>
        <taxon>Comamonadaceae</taxon>
        <taxon>Variovorax</taxon>
    </lineage>
</organism>
<dbReference type="EMBL" id="CP001635">
    <property type="protein sequence ID" value="ACS21155.1"/>
    <property type="molecule type" value="Genomic_DNA"/>
</dbReference>
<accession>C5CL04</accession>
<evidence type="ECO:0000313" key="2">
    <source>
        <dbReference type="EMBL" id="ACS21155.1"/>
    </source>
</evidence>
<dbReference type="GO" id="GO:0004519">
    <property type="term" value="F:endonuclease activity"/>
    <property type="evidence" value="ECO:0007669"/>
    <property type="project" value="UniProtKB-KW"/>
</dbReference>
<keyword evidence="2" id="KW-0540">Nuclease</keyword>
<gene>
    <name evidence="2" type="ordered locus">Vapar_4548</name>
</gene>
<dbReference type="OrthoDB" id="9802901at2"/>
<dbReference type="GO" id="GO:0003676">
    <property type="term" value="F:nucleic acid binding"/>
    <property type="evidence" value="ECO:0007669"/>
    <property type="project" value="InterPro"/>
</dbReference>
<keyword evidence="2" id="KW-0255">Endonuclease</keyword>
<proteinExistence type="predicted"/>